<feature type="domain" description="Major facilitator superfamily (MFS) profile" evidence="8">
    <location>
        <begin position="15"/>
        <end position="490"/>
    </location>
</feature>
<evidence type="ECO:0000256" key="7">
    <source>
        <dbReference type="SAM" id="Phobius"/>
    </source>
</evidence>
<dbReference type="EMBL" id="JBHUFV010000015">
    <property type="protein sequence ID" value="MFD1931606.1"/>
    <property type="molecule type" value="Genomic_DNA"/>
</dbReference>
<evidence type="ECO:0000256" key="2">
    <source>
        <dbReference type="ARBA" id="ARBA00022448"/>
    </source>
</evidence>
<feature type="transmembrane region" description="Helical" evidence="7">
    <location>
        <begin position="106"/>
        <end position="127"/>
    </location>
</feature>
<dbReference type="Proteomes" id="UP001597368">
    <property type="component" value="Unassembled WGS sequence"/>
</dbReference>
<dbReference type="Pfam" id="PF07690">
    <property type="entry name" value="MFS_1"/>
    <property type="match status" value="1"/>
</dbReference>
<dbReference type="PANTHER" id="PTHR42718">
    <property type="entry name" value="MAJOR FACILITATOR SUPERFAMILY MULTIDRUG TRANSPORTER MFSC"/>
    <property type="match status" value="1"/>
</dbReference>
<proteinExistence type="predicted"/>
<evidence type="ECO:0000256" key="1">
    <source>
        <dbReference type="ARBA" id="ARBA00004651"/>
    </source>
</evidence>
<organism evidence="9 10">
    <name type="scientific">Nonomuraea mangrovi</name>
    <dbReference type="NCBI Taxonomy" id="2316207"/>
    <lineage>
        <taxon>Bacteria</taxon>
        <taxon>Bacillati</taxon>
        <taxon>Actinomycetota</taxon>
        <taxon>Actinomycetes</taxon>
        <taxon>Streptosporangiales</taxon>
        <taxon>Streptosporangiaceae</taxon>
        <taxon>Nonomuraea</taxon>
    </lineage>
</organism>
<feature type="transmembrane region" description="Helical" evidence="7">
    <location>
        <begin position="12"/>
        <end position="36"/>
    </location>
</feature>
<evidence type="ECO:0000256" key="6">
    <source>
        <dbReference type="ARBA" id="ARBA00023136"/>
    </source>
</evidence>
<sequence length="507" mass="51437">MSVPTPRAGARQWLGLAVLLLPTVLLFLAMTVLFLATPHIAADLRPSSAELLWINDIYGFMMAGLLVAMGTVGDRIGRRKVLLFGAAAFGVASAAAAFAPGAELLIAARAVMGIGAAAVMPSTLSLISNMFRDDRQRASAIGMWAASVSVGVAVGPLVGGLLLESYWWGAALLAGVPVMAVVLIAAPALVPEYRAPRAGRADVPSVLLSMATLLPIVYGVKELAKAGLSAAALVSLVAGLVFATVFARRQLRLDNPLLDMRLFANRTFSGALGVFLLSAIALGGVYLLFTQYLQLVAQLSPLQAGLWILPAALALVVVSTLSPVIARRVRPAYVVAAGALLSALGYLVLTQVGSVSGLPLLITGFYILYPGIAPTMALTTNLVIGAAPPEKAGAASAVNTTASDLGVSLGIALLGTIGTVVYRSEMPAGSADTISGALAAASDLPSAEGAALAEAARAAFTSGLNVAGAVAAVLTVGAAVLAVTLLRRVPPTAAPAPVEREEVLTGA</sequence>
<dbReference type="InterPro" id="IPR006311">
    <property type="entry name" value="TAT_signal"/>
</dbReference>
<dbReference type="RefSeq" id="WP_379571086.1">
    <property type="nucleotide sequence ID" value="NZ_JBHUFV010000015.1"/>
</dbReference>
<gene>
    <name evidence="9" type="ORF">ACFSKW_08965</name>
</gene>
<keyword evidence="3" id="KW-1003">Cell membrane</keyword>
<evidence type="ECO:0000256" key="5">
    <source>
        <dbReference type="ARBA" id="ARBA00022989"/>
    </source>
</evidence>
<evidence type="ECO:0000256" key="3">
    <source>
        <dbReference type="ARBA" id="ARBA00022475"/>
    </source>
</evidence>
<evidence type="ECO:0000259" key="8">
    <source>
        <dbReference type="PROSITE" id="PS50850"/>
    </source>
</evidence>
<feature type="transmembrane region" description="Helical" evidence="7">
    <location>
        <begin position="466"/>
        <end position="486"/>
    </location>
</feature>
<name>A0ABW4SQ31_9ACTN</name>
<keyword evidence="5 7" id="KW-1133">Transmembrane helix</keyword>
<dbReference type="Gene3D" id="1.20.1250.20">
    <property type="entry name" value="MFS general substrate transporter like domains"/>
    <property type="match status" value="1"/>
</dbReference>
<feature type="transmembrane region" description="Helical" evidence="7">
    <location>
        <begin position="361"/>
        <end position="384"/>
    </location>
</feature>
<comment type="subcellular location">
    <subcellularLocation>
        <location evidence="1">Cell membrane</location>
        <topology evidence="1">Multi-pass membrane protein</topology>
    </subcellularLocation>
</comment>
<dbReference type="InterPro" id="IPR020846">
    <property type="entry name" value="MFS_dom"/>
</dbReference>
<evidence type="ECO:0000256" key="4">
    <source>
        <dbReference type="ARBA" id="ARBA00022692"/>
    </source>
</evidence>
<protein>
    <submittedName>
        <fullName evidence="9">MFS transporter</fullName>
    </submittedName>
</protein>
<dbReference type="InterPro" id="IPR011701">
    <property type="entry name" value="MFS"/>
</dbReference>
<feature type="transmembrane region" description="Helical" evidence="7">
    <location>
        <begin position="304"/>
        <end position="325"/>
    </location>
</feature>
<feature type="transmembrane region" description="Helical" evidence="7">
    <location>
        <begin position="226"/>
        <end position="247"/>
    </location>
</feature>
<dbReference type="PANTHER" id="PTHR42718:SF47">
    <property type="entry name" value="METHYL VIOLOGEN RESISTANCE PROTEIN SMVA"/>
    <property type="match status" value="1"/>
</dbReference>
<feature type="transmembrane region" description="Helical" evidence="7">
    <location>
        <begin position="201"/>
        <end position="220"/>
    </location>
</feature>
<reference evidence="10" key="1">
    <citation type="journal article" date="2019" name="Int. J. Syst. Evol. Microbiol.">
        <title>The Global Catalogue of Microorganisms (GCM) 10K type strain sequencing project: providing services to taxonomists for standard genome sequencing and annotation.</title>
        <authorList>
            <consortium name="The Broad Institute Genomics Platform"/>
            <consortium name="The Broad Institute Genome Sequencing Center for Infectious Disease"/>
            <person name="Wu L."/>
            <person name="Ma J."/>
        </authorList>
    </citation>
    <scope>NUCLEOTIDE SEQUENCE [LARGE SCALE GENOMIC DNA]</scope>
    <source>
        <strain evidence="10">ICMP 6774ER</strain>
    </source>
</reference>
<keyword evidence="10" id="KW-1185">Reference proteome</keyword>
<dbReference type="CDD" id="cd17321">
    <property type="entry name" value="MFS_MMR_MDR_like"/>
    <property type="match status" value="1"/>
</dbReference>
<accession>A0ABW4SQ31</accession>
<dbReference type="PROSITE" id="PS50850">
    <property type="entry name" value="MFS"/>
    <property type="match status" value="1"/>
</dbReference>
<evidence type="ECO:0000313" key="10">
    <source>
        <dbReference type="Proteomes" id="UP001597368"/>
    </source>
</evidence>
<feature type="transmembrane region" description="Helical" evidence="7">
    <location>
        <begin position="165"/>
        <end position="189"/>
    </location>
</feature>
<keyword evidence="4 7" id="KW-0812">Transmembrane</keyword>
<feature type="transmembrane region" description="Helical" evidence="7">
    <location>
        <begin position="405"/>
        <end position="422"/>
    </location>
</feature>
<feature type="transmembrane region" description="Helical" evidence="7">
    <location>
        <begin position="81"/>
        <end position="100"/>
    </location>
</feature>
<dbReference type="Gene3D" id="1.20.1720.10">
    <property type="entry name" value="Multidrug resistance protein D"/>
    <property type="match status" value="1"/>
</dbReference>
<feature type="transmembrane region" description="Helical" evidence="7">
    <location>
        <begin position="268"/>
        <end position="289"/>
    </location>
</feature>
<keyword evidence="2" id="KW-0813">Transport</keyword>
<feature type="transmembrane region" description="Helical" evidence="7">
    <location>
        <begin position="51"/>
        <end position="69"/>
    </location>
</feature>
<dbReference type="InterPro" id="IPR036259">
    <property type="entry name" value="MFS_trans_sf"/>
</dbReference>
<feature type="transmembrane region" description="Helical" evidence="7">
    <location>
        <begin position="139"/>
        <end position="159"/>
    </location>
</feature>
<keyword evidence="6 7" id="KW-0472">Membrane</keyword>
<dbReference type="PROSITE" id="PS51318">
    <property type="entry name" value="TAT"/>
    <property type="match status" value="1"/>
</dbReference>
<feature type="transmembrane region" description="Helical" evidence="7">
    <location>
        <begin position="332"/>
        <end position="349"/>
    </location>
</feature>
<evidence type="ECO:0000313" key="9">
    <source>
        <dbReference type="EMBL" id="MFD1931606.1"/>
    </source>
</evidence>
<comment type="caution">
    <text evidence="9">The sequence shown here is derived from an EMBL/GenBank/DDBJ whole genome shotgun (WGS) entry which is preliminary data.</text>
</comment>
<dbReference type="SUPFAM" id="SSF103473">
    <property type="entry name" value="MFS general substrate transporter"/>
    <property type="match status" value="1"/>
</dbReference>